<organism evidence="5 6">
    <name type="scientific">Neorhizobium galegae bv. orientalis str. HAMBI 540</name>
    <dbReference type="NCBI Taxonomy" id="1028800"/>
    <lineage>
        <taxon>Bacteria</taxon>
        <taxon>Pseudomonadati</taxon>
        <taxon>Pseudomonadota</taxon>
        <taxon>Alphaproteobacteria</taxon>
        <taxon>Hyphomicrobiales</taxon>
        <taxon>Rhizobiaceae</taxon>
        <taxon>Rhizobium/Agrobacterium group</taxon>
        <taxon>Neorhizobium</taxon>
    </lineage>
</organism>
<dbReference type="Gene3D" id="3.30.450.40">
    <property type="match status" value="1"/>
</dbReference>
<dbReference type="InterPro" id="IPR029787">
    <property type="entry name" value="Nucleotide_cyclase"/>
</dbReference>
<dbReference type="HOGENOM" id="CLU_000445_70_34_5"/>
<dbReference type="InterPro" id="IPR043128">
    <property type="entry name" value="Rev_trsase/Diguanyl_cyclase"/>
</dbReference>
<reference evidence="6" key="1">
    <citation type="journal article" date="2014" name="BMC Genomics">
        <title>Genome sequencing of two Neorhizobium galegae strains reveals a noeT gene responsible for the unusual acetylation of the nodulation factors.</title>
        <authorList>
            <person name="Osterman J."/>
            <person name="Marsh J."/>
            <person name="Laine P.K."/>
            <person name="Zeng Z."/>
            <person name="Alatalo E."/>
            <person name="Sullivan J.T."/>
            <person name="Young J.P."/>
            <person name="Thomas-Oates J."/>
            <person name="Paulin L."/>
            <person name="Lindstrom K."/>
        </authorList>
    </citation>
    <scope>NUCLEOTIDE SEQUENCE [LARGE SCALE GENOMIC DNA]</scope>
    <source>
        <strain evidence="6">HAMBI 540</strain>
    </source>
</reference>
<dbReference type="SUPFAM" id="SSF55781">
    <property type="entry name" value="GAF domain-like"/>
    <property type="match status" value="1"/>
</dbReference>
<dbReference type="GeneID" id="24257285"/>
<dbReference type="SMART" id="SM00091">
    <property type="entry name" value="PAS"/>
    <property type="match status" value="1"/>
</dbReference>
<dbReference type="Pfam" id="PF00563">
    <property type="entry name" value="EAL"/>
    <property type="match status" value="1"/>
</dbReference>
<dbReference type="InterPro" id="IPR035919">
    <property type="entry name" value="EAL_sf"/>
</dbReference>
<dbReference type="PROSITE" id="PS50112">
    <property type="entry name" value="PAS"/>
    <property type="match status" value="1"/>
</dbReference>
<dbReference type="InterPro" id="IPR000700">
    <property type="entry name" value="PAS-assoc_C"/>
</dbReference>
<feature type="domain" description="PAC" evidence="2">
    <location>
        <begin position="245"/>
        <end position="295"/>
    </location>
</feature>
<evidence type="ECO:0000259" key="1">
    <source>
        <dbReference type="PROSITE" id="PS50112"/>
    </source>
</evidence>
<dbReference type="EMBL" id="HG938353">
    <property type="protein sequence ID" value="CDN48405.1"/>
    <property type="molecule type" value="Genomic_DNA"/>
</dbReference>
<dbReference type="Pfam" id="PF13426">
    <property type="entry name" value="PAS_9"/>
    <property type="match status" value="1"/>
</dbReference>
<name>A0A068STN9_NEOGA</name>
<dbReference type="InterPro" id="IPR000160">
    <property type="entry name" value="GGDEF_dom"/>
</dbReference>
<dbReference type="CDD" id="cd01949">
    <property type="entry name" value="GGDEF"/>
    <property type="match status" value="1"/>
</dbReference>
<dbReference type="InterPro" id="IPR000014">
    <property type="entry name" value="PAS"/>
</dbReference>
<dbReference type="InterPro" id="IPR052155">
    <property type="entry name" value="Biofilm_reg_signaling"/>
</dbReference>
<feature type="domain" description="GGDEF" evidence="4">
    <location>
        <begin position="323"/>
        <end position="456"/>
    </location>
</feature>
<dbReference type="SUPFAM" id="SSF141868">
    <property type="entry name" value="EAL domain-like"/>
    <property type="match status" value="1"/>
</dbReference>
<dbReference type="InterPro" id="IPR001633">
    <property type="entry name" value="EAL_dom"/>
</dbReference>
<dbReference type="InterPro" id="IPR001610">
    <property type="entry name" value="PAC"/>
</dbReference>
<dbReference type="Gene3D" id="3.20.20.450">
    <property type="entry name" value="EAL domain"/>
    <property type="match status" value="1"/>
</dbReference>
<keyword evidence="6" id="KW-1185">Reference proteome</keyword>
<dbReference type="PANTHER" id="PTHR44757">
    <property type="entry name" value="DIGUANYLATE CYCLASE DGCP"/>
    <property type="match status" value="1"/>
</dbReference>
<dbReference type="SMART" id="SM00267">
    <property type="entry name" value="GGDEF"/>
    <property type="match status" value="1"/>
</dbReference>
<dbReference type="NCBIfam" id="TIGR00254">
    <property type="entry name" value="GGDEF"/>
    <property type="match status" value="1"/>
</dbReference>
<dbReference type="AlphaFoldDB" id="A0A068STN9"/>
<protein>
    <submittedName>
        <fullName evidence="5">Diguanylate cyclase/phosphodiesterase with PAS/PAC sensor(S)</fullName>
    </submittedName>
</protein>
<evidence type="ECO:0000313" key="5">
    <source>
        <dbReference type="EMBL" id="CDN48405.1"/>
    </source>
</evidence>
<dbReference type="InterPro" id="IPR035965">
    <property type="entry name" value="PAS-like_dom_sf"/>
</dbReference>
<dbReference type="SMART" id="SM00052">
    <property type="entry name" value="EAL"/>
    <property type="match status" value="1"/>
</dbReference>
<dbReference type="OrthoDB" id="9814202at2"/>
<dbReference type="eggNOG" id="COG5001">
    <property type="taxonomic scope" value="Bacteria"/>
</dbReference>
<gene>
    <name evidence="5" type="ORF">RG540_CH22370</name>
</gene>
<dbReference type="SUPFAM" id="SSF55073">
    <property type="entry name" value="Nucleotide cyclase"/>
    <property type="match status" value="1"/>
</dbReference>
<dbReference type="Gene3D" id="3.30.450.20">
    <property type="entry name" value="PAS domain"/>
    <property type="match status" value="1"/>
</dbReference>
<dbReference type="CDD" id="cd00130">
    <property type="entry name" value="PAS"/>
    <property type="match status" value="1"/>
</dbReference>
<dbReference type="PANTHER" id="PTHR44757:SF2">
    <property type="entry name" value="BIOFILM ARCHITECTURE MAINTENANCE PROTEIN MBAA"/>
    <property type="match status" value="1"/>
</dbReference>
<evidence type="ECO:0000259" key="3">
    <source>
        <dbReference type="PROSITE" id="PS50883"/>
    </source>
</evidence>
<dbReference type="Proteomes" id="UP000028181">
    <property type="component" value="Chromosome I"/>
</dbReference>
<dbReference type="InterPro" id="IPR029016">
    <property type="entry name" value="GAF-like_dom_sf"/>
</dbReference>
<dbReference type="SMART" id="SM00065">
    <property type="entry name" value="GAF"/>
    <property type="match status" value="1"/>
</dbReference>
<dbReference type="SMART" id="SM00086">
    <property type="entry name" value="PAC"/>
    <property type="match status" value="1"/>
</dbReference>
<dbReference type="PROSITE" id="PS50887">
    <property type="entry name" value="GGDEF"/>
    <property type="match status" value="1"/>
</dbReference>
<dbReference type="Pfam" id="PF01590">
    <property type="entry name" value="GAF"/>
    <property type="match status" value="1"/>
</dbReference>
<dbReference type="PROSITE" id="PS50883">
    <property type="entry name" value="EAL"/>
    <property type="match status" value="1"/>
</dbReference>
<evidence type="ECO:0000259" key="2">
    <source>
        <dbReference type="PROSITE" id="PS50113"/>
    </source>
</evidence>
<dbReference type="RefSeq" id="WP_038587717.1">
    <property type="nucleotide sequence ID" value="NZ_HG938353.1"/>
</dbReference>
<dbReference type="Pfam" id="PF00990">
    <property type="entry name" value="GGDEF"/>
    <property type="match status" value="1"/>
</dbReference>
<feature type="domain" description="EAL" evidence="3">
    <location>
        <begin position="465"/>
        <end position="719"/>
    </location>
</feature>
<dbReference type="Gene3D" id="3.30.70.270">
    <property type="match status" value="1"/>
</dbReference>
<evidence type="ECO:0000313" key="6">
    <source>
        <dbReference type="Proteomes" id="UP000028181"/>
    </source>
</evidence>
<sequence>MSHVDSIDIAERRRLDALANYRIAGSGPENRFDRICRFASELFSTRMAFVTLIEEDRQWFKACSGLDIEETHRSESFCDHTIRTDDVLVVSDARFDARFSSLPIVTGEPFIRFYAGAPLVSPDGFRIGALCIADTQVRESFSERERRTLAGLAAMVMEHMELRREGIPQATAANFANATDLSLITVDPTGRIEFVNQAALDMFGFGREEMIGSSLDMIVPERFRAAHNAGLARVAAGGNSKLKGKTVEVSARRKDGTEFPIEMALSIWHDQRGVGVGAIIKDISERRDRDVRLLRLASQDTLTGLCNRPRFEDLLREELASKRPLAVLLFDLDGFKDVNDRLGHGVGDSLLQAIGVRLPAVLDRNVTVSRFGGDEFAILIPGTGDPLIAQKTANVVIEAFKIPFEVAGHTFRVGASVGFSLAPNHGSDAEELIASADFALYRAKQAGGRVVRMFEQSMRNETLARRTLRDELLRALNRHELVLHYQPQVTIETGEVFGVEALIRWQHPERGLLSPAAFLPALEQSSIALDVGLWVLDEAGRQMAAWNAAGYPPIKMGVNLFPAQVRAGDLARSVVDLIARYALDPRLLEIEITETVTLNDDDQSLESIQALSELGVGIAFDDFGTGYASLGSLQRYPLTTLKIDMGFVRDLLTKPRDAAITRALIMLSKELGLKTIAEGIETEEQEAALRLMGCEAGQGYRYGKPMPADEVARLFVQPIEKQRIRIK</sequence>
<dbReference type="KEGG" id="ngg:RG540_CH22370"/>
<dbReference type="NCBIfam" id="TIGR00229">
    <property type="entry name" value="sensory_box"/>
    <property type="match status" value="1"/>
</dbReference>
<dbReference type="PROSITE" id="PS50113">
    <property type="entry name" value="PAC"/>
    <property type="match status" value="1"/>
</dbReference>
<feature type="domain" description="PAS" evidence="1">
    <location>
        <begin position="168"/>
        <end position="238"/>
    </location>
</feature>
<dbReference type="CDD" id="cd01948">
    <property type="entry name" value="EAL"/>
    <property type="match status" value="1"/>
</dbReference>
<accession>A0A068STN9</accession>
<dbReference type="SUPFAM" id="SSF55785">
    <property type="entry name" value="PYP-like sensor domain (PAS domain)"/>
    <property type="match status" value="1"/>
</dbReference>
<dbReference type="InterPro" id="IPR003018">
    <property type="entry name" value="GAF"/>
</dbReference>
<proteinExistence type="predicted"/>
<dbReference type="PATRIC" id="fig|1028800.3.peg.2265"/>
<evidence type="ECO:0000259" key="4">
    <source>
        <dbReference type="PROSITE" id="PS50887"/>
    </source>
</evidence>